<dbReference type="PANTHER" id="PTHR33992:SF1">
    <property type="entry name" value="RIBONUCLEASE P PROTEIN COMPONENT"/>
    <property type="match status" value="1"/>
</dbReference>
<dbReference type="EC" id="3.1.26.5" evidence="6 7"/>
<keyword evidence="5 6" id="KW-0694">RNA-binding</keyword>
<comment type="similarity">
    <text evidence="6">Belongs to the RnpA family.</text>
</comment>
<evidence type="ECO:0000256" key="7">
    <source>
        <dbReference type="NCBIfam" id="TIGR00188"/>
    </source>
</evidence>
<dbReference type="GO" id="GO:0001682">
    <property type="term" value="P:tRNA 5'-leader removal"/>
    <property type="evidence" value="ECO:0007669"/>
    <property type="project" value="UniProtKB-UniRule"/>
</dbReference>
<comment type="subunit">
    <text evidence="6">Consists of a catalytic RNA component (M1 or rnpB) and a protein subunit.</text>
</comment>
<keyword evidence="1 6" id="KW-0819">tRNA processing</keyword>
<dbReference type="HAMAP" id="MF_00227">
    <property type="entry name" value="RNase_P"/>
    <property type="match status" value="1"/>
</dbReference>
<proteinExistence type="inferred from homology"/>
<keyword evidence="4 6" id="KW-0378">Hydrolase</keyword>
<dbReference type="Pfam" id="PF00825">
    <property type="entry name" value="Ribonuclease_P"/>
    <property type="match status" value="1"/>
</dbReference>
<evidence type="ECO:0000256" key="3">
    <source>
        <dbReference type="ARBA" id="ARBA00022759"/>
    </source>
</evidence>
<dbReference type="GO" id="GO:0004526">
    <property type="term" value="F:ribonuclease P activity"/>
    <property type="evidence" value="ECO:0007669"/>
    <property type="project" value="UniProtKB-UniRule"/>
</dbReference>
<evidence type="ECO:0000256" key="1">
    <source>
        <dbReference type="ARBA" id="ARBA00022694"/>
    </source>
</evidence>
<dbReference type="SUPFAM" id="SSF54211">
    <property type="entry name" value="Ribosomal protein S5 domain 2-like"/>
    <property type="match status" value="1"/>
</dbReference>
<dbReference type="InterPro" id="IPR020568">
    <property type="entry name" value="Ribosomal_Su5_D2-typ_SF"/>
</dbReference>
<dbReference type="GO" id="GO:0030677">
    <property type="term" value="C:ribonuclease P complex"/>
    <property type="evidence" value="ECO:0007669"/>
    <property type="project" value="TreeGrafter"/>
</dbReference>
<dbReference type="GO" id="GO:0000049">
    <property type="term" value="F:tRNA binding"/>
    <property type="evidence" value="ECO:0007669"/>
    <property type="project" value="UniProtKB-UniRule"/>
</dbReference>
<comment type="catalytic activity">
    <reaction evidence="6">
        <text>Endonucleolytic cleavage of RNA, removing 5'-extranucleotides from tRNA precursor.</text>
        <dbReference type="EC" id="3.1.26.5"/>
    </reaction>
</comment>
<dbReference type="AlphaFoldDB" id="A0A6J4VLV0"/>
<accession>A0A6J4VLV0</accession>
<dbReference type="InterPro" id="IPR000100">
    <property type="entry name" value="RNase_P"/>
</dbReference>
<evidence type="ECO:0000256" key="4">
    <source>
        <dbReference type="ARBA" id="ARBA00022801"/>
    </source>
</evidence>
<evidence type="ECO:0000313" key="8">
    <source>
        <dbReference type="EMBL" id="CAA9577247.1"/>
    </source>
</evidence>
<dbReference type="GO" id="GO:0042781">
    <property type="term" value="F:3'-tRNA processing endoribonuclease activity"/>
    <property type="evidence" value="ECO:0007669"/>
    <property type="project" value="TreeGrafter"/>
</dbReference>
<gene>
    <name evidence="6" type="primary">rnpA</name>
    <name evidence="8" type="ORF">AVDCRST_MAG19-3447</name>
</gene>
<dbReference type="PANTHER" id="PTHR33992">
    <property type="entry name" value="RIBONUCLEASE P PROTEIN COMPONENT"/>
    <property type="match status" value="1"/>
</dbReference>
<evidence type="ECO:0000256" key="2">
    <source>
        <dbReference type="ARBA" id="ARBA00022722"/>
    </source>
</evidence>
<organism evidence="8">
    <name type="scientific">uncultured Thermomicrobiales bacterium</name>
    <dbReference type="NCBI Taxonomy" id="1645740"/>
    <lineage>
        <taxon>Bacteria</taxon>
        <taxon>Pseudomonadati</taxon>
        <taxon>Thermomicrobiota</taxon>
        <taxon>Thermomicrobia</taxon>
        <taxon>Thermomicrobiales</taxon>
        <taxon>environmental samples</taxon>
    </lineage>
</organism>
<reference evidence="8" key="1">
    <citation type="submission" date="2020-02" db="EMBL/GenBank/DDBJ databases">
        <authorList>
            <person name="Meier V. D."/>
        </authorList>
    </citation>
    <scope>NUCLEOTIDE SEQUENCE</scope>
    <source>
        <strain evidence="8">AVDCRST_MAG19</strain>
    </source>
</reference>
<comment type="function">
    <text evidence="6">RNaseP catalyzes the removal of the 5'-leader sequence from pre-tRNA to produce the mature 5'-terminus. It can also cleave other RNA substrates such as 4.5S RNA. The protein component plays an auxiliary but essential role in vivo by binding to the 5'-leader sequence and broadening the substrate specificity of the ribozyme.</text>
</comment>
<protein>
    <recommendedName>
        <fullName evidence="6 7">Ribonuclease P protein component</fullName>
        <shortName evidence="6">RNase P protein</shortName>
        <shortName evidence="6">RNaseP protein</shortName>
        <ecNumber evidence="6 7">3.1.26.5</ecNumber>
    </recommendedName>
    <alternativeName>
        <fullName evidence="6">Protein C5</fullName>
    </alternativeName>
</protein>
<evidence type="ECO:0000256" key="6">
    <source>
        <dbReference type="HAMAP-Rule" id="MF_00227"/>
    </source>
</evidence>
<dbReference type="InterPro" id="IPR014721">
    <property type="entry name" value="Ribsml_uS5_D2-typ_fold_subgr"/>
</dbReference>
<dbReference type="EMBL" id="CADCWL010000198">
    <property type="protein sequence ID" value="CAA9577247.1"/>
    <property type="molecule type" value="Genomic_DNA"/>
</dbReference>
<keyword evidence="3 6" id="KW-0255">Endonuclease</keyword>
<sequence length="129" mass="14270">MERGIRLRREWEVRRARGRGRAFADGPLVARVLANGTEPPANRYTVVAGKKVGGSVQRNRLKRLVREALRHLHPTLAPGHDVVVVVRGTVAEMPGYDAARAPLERILRRAALLRPAAVPVDRPTAPDRP</sequence>
<keyword evidence="2 6" id="KW-0540">Nuclease</keyword>
<evidence type="ECO:0000256" key="5">
    <source>
        <dbReference type="ARBA" id="ARBA00022884"/>
    </source>
</evidence>
<dbReference type="Gene3D" id="3.30.230.10">
    <property type="match status" value="1"/>
</dbReference>
<name>A0A6J4VLV0_9BACT</name>
<dbReference type="NCBIfam" id="TIGR00188">
    <property type="entry name" value="rnpA"/>
    <property type="match status" value="1"/>
</dbReference>